<evidence type="ECO:0000313" key="1">
    <source>
        <dbReference type="EMBL" id="KLK91416.1"/>
    </source>
</evidence>
<dbReference type="NCBIfam" id="NF047331">
    <property type="entry name" value="phage_HTJ"/>
    <property type="match status" value="1"/>
</dbReference>
<evidence type="ECO:0000313" key="2">
    <source>
        <dbReference type="Proteomes" id="UP000035489"/>
    </source>
</evidence>
<organism evidence="1 2">
    <name type="scientific">Microvirga vignae</name>
    <dbReference type="NCBI Taxonomy" id="1225564"/>
    <lineage>
        <taxon>Bacteria</taxon>
        <taxon>Pseudomonadati</taxon>
        <taxon>Pseudomonadota</taxon>
        <taxon>Alphaproteobacteria</taxon>
        <taxon>Hyphomicrobiales</taxon>
        <taxon>Methylobacteriaceae</taxon>
        <taxon>Microvirga</taxon>
    </lineage>
</organism>
<dbReference type="Proteomes" id="UP000035489">
    <property type="component" value="Unassembled WGS sequence"/>
</dbReference>
<protein>
    <submittedName>
        <fullName evidence="1">Uncharacterized protein</fullName>
    </submittedName>
</protein>
<dbReference type="AlphaFoldDB" id="A0A0H1R9A1"/>
<name>A0A0H1R9A1_9HYPH</name>
<accession>A0A0H1R9A1</accession>
<proteinExistence type="predicted"/>
<comment type="caution">
    <text evidence="1">The sequence shown here is derived from an EMBL/GenBank/DDBJ whole genome shotgun (WGS) entry which is preliminary data.</text>
</comment>
<gene>
    <name evidence="1" type="ORF">AA309_20175</name>
</gene>
<dbReference type="PATRIC" id="fig|1225564.3.peg.5350"/>
<dbReference type="RefSeq" id="WP_047190815.1">
    <property type="nucleotide sequence ID" value="NZ_LCYG01000055.1"/>
</dbReference>
<dbReference type="EMBL" id="LCYG01000055">
    <property type="protein sequence ID" value="KLK91416.1"/>
    <property type="molecule type" value="Genomic_DNA"/>
</dbReference>
<sequence>MATLAELEAQLEMLQRARDTGVLQIRKGEDSTLFRSLKEMDEAIRGLELRIRRAKGGAAKTYRMVRFNDRSGY</sequence>
<reference evidence="1 2" key="1">
    <citation type="submission" date="2015-05" db="EMBL/GenBank/DDBJ databases">
        <title>Draft genome sequence of Microvirga vignae strain BR3299, a novel nitrogen fixing bacteria isolated from Brazil semi-aired region.</title>
        <authorList>
            <person name="Zilli J.E."/>
            <person name="Passos S.R."/>
            <person name="Leite J."/>
            <person name="Baldani J.I."/>
            <person name="Xavier G.R."/>
            <person name="Rumjaneck N.G."/>
            <person name="Simoes-Araujo J.L."/>
        </authorList>
    </citation>
    <scope>NUCLEOTIDE SEQUENCE [LARGE SCALE GENOMIC DNA]</scope>
    <source>
        <strain evidence="1 2">BR3299</strain>
    </source>
</reference>
<keyword evidence="2" id="KW-1185">Reference proteome</keyword>